<dbReference type="OrthoDB" id="8883818at2759"/>
<evidence type="ECO:0000313" key="3">
    <source>
        <dbReference type="Proteomes" id="UP000800097"/>
    </source>
</evidence>
<dbReference type="SUPFAM" id="SSF50978">
    <property type="entry name" value="WD40 repeat-like"/>
    <property type="match status" value="2"/>
</dbReference>
<keyword evidence="3" id="KW-1185">Reference proteome</keyword>
<dbReference type="RefSeq" id="XP_033653424.1">
    <property type="nucleotide sequence ID" value="XM_033802944.1"/>
</dbReference>
<dbReference type="InterPro" id="IPR036322">
    <property type="entry name" value="WD40_repeat_dom_sf"/>
</dbReference>
<feature type="region of interest" description="Disordered" evidence="1">
    <location>
        <begin position="585"/>
        <end position="610"/>
    </location>
</feature>
<protein>
    <submittedName>
        <fullName evidence="2">Small nucleolar ribonucleoprotein-like protein complex subunit</fullName>
    </submittedName>
</protein>
<name>A0A6A6JI29_WESOR</name>
<dbReference type="EMBL" id="ML986495">
    <property type="protein sequence ID" value="KAF2275885.1"/>
    <property type="molecule type" value="Genomic_DNA"/>
</dbReference>
<proteinExistence type="predicted"/>
<dbReference type="GO" id="GO:0000462">
    <property type="term" value="P:maturation of SSU-rRNA from tricistronic rRNA transcript (SSU-rRNA, 5.8S rRNA, LSU-rRNA)"/>
    <property type="evidence" value="ECO:0007669"/>
    <property type="project" value="InterPro"/>
</dbReference>
<dbReference type="GO" id="GO:0030686">
    <property type="term" value="C:90S preribosome"/>
    <property type="evidence" value="ECO:0007669"/>
    <property type="project" value="InterPro"/>
</dbReference>
<feature type="compositionally biased region" description="Gly residues" evidence="1">
    <location>
        <begin position="816"/>
        <end position="826"/>
    </location>
</feature>
<keyword evidence="2" id="KW-0687">Ribonucleoprotein</keyword>
<dbReference type="Gene3D" id="2.130.10.10">
    <property type="entry name" value="YVTN repeat-like/Quinoprotein amine dehydrogenase"/>
    <property type="match status" value="3"/>
</dbReference>
<dbReference type="Proteomes" id="UP000800097">
    <property type="component" value="Unassembled WGS sequence"/>
</dbReference>
<sequence length="941" mass="103956">MDIHRARFVPYAPSAINALAFSHTQPDDLAPTTQDPTGLRLALGRANGNIEIWNPSGGAWVQERVFPGGKERSVEGLVWTQEPDEWVNEPGGGKKRVEGRLRLFSIGYSNSVTEWDLVSGLPARQSSGNSSEVWCFAAQPRRATSRGSNKKDAIEGGDEHQQLAAGCADGTVVLLSTADNDVRFERFLSRSTTKKARVLSIAFKDRNVVLAGYADSTIRVLDTRNASVLRTISLGSGPIGGPKDILVWKVKCFPNGDFVSGDSTGEIRIYDGKNYSQKQRIAGHEADILDLAVSQDGTMIFSGGMDRRTCCYTCSKKKGNKVGQWAKVSHQRHHEHDVKAMATYEGHQLNVLVSGGIDTKPIVLPIRQFGKEYSRSLPFLPHTPPLASAREARLLVSWWNCEVRIWRVKSKQGGSEKPKVVARIALQGQENITSASISRDGSLLAVSTAAEVKLFHVAPSTSSGGPGLRIRKLEMPTSTGAKLVRIAPNGKWIGVVTVADEIRFVRVIPAEETSERPRVLREPLHVHRLRRDTDSRDPLNGPWGQYNRSICHAEFSSTSSFFAVADLAGYVDTFVVEGYEDATAPELDIAKPSSTPSTDSEESDDEHEEPIARITSLGQRWIRNPSAHLLPRLNSTPLFLSFKPIPEDAARPEPNGNPAVHPTRHNPHPRPRYNPETEEPLLVVSAKHELYEFEPLAGRLSDWCRRNPPSSYPAQFQRLKEPVKGCIWDVSHENRRLWLYGENFLFMFDLSQDLPLSRGGDASMNGAVDVAPGAKKRKRDALTESTHQTPRRGHAGAGDVVRSRQAPVSKIRKFESGGGKGEGSAGGRSTWIDVGALDRTAESDDDGEEEDEDDRQARRLTLASLRGREVNGVETAAEDGEGDEEEEGRKREKDAWWHTLKYRPILGIVPVGRDDEPLEVVLVERPSWELDLPPRFVGAHE</sequence>
<feature type="region of interest" description="Disordered" evidence="1">
    <location>
        <begin position="758"/>
        <end position="833"/>
    </location>
</feature>
<dbReference type="PANTHER" id="PTHR44163:SF1">
    <property type="entry name" value="U3 SMALL NUCLEOLAR RNA-ASSOCIATED PROTEIN 4 HOMOLOG"/>
    <property type="match status" value="1"/>
</dbReference>
<dbReference type="GO" id="GO:0003723">
    <property type="term" value="F:RNA binding"/>
    <property type="evidence" value="ECO:0007669"/>
    <property type="project" value="TreeGrafter"/>
</dbReference>
<dbReference type="PANTHER" id="PTHR44163">
    <property type="entry name" value="U3 SMALL NUCLEOLAR RNA-ASSOCIATED PROTEIN 4 HOMOLOG"/>
    <property type="match status" value="1"/>
</dbReference>
<gene>
    <name evidence="2" type="ORF">EI97DRAFT_59206</name>
</gene>
<feature type="region of interest" description="Disordered" evidence="1">
    <location>
        <begin position="866"/>
        <end position="892"/>
    </location>
</feature>
<dbReference type="GO" id="GO:0032040">
    <property type="term" value="C:small-subunit processome"/>
    <property type="evidence" value="ECO:0007669"/>
    <property type="project" value="TreeGrafter"/>
</dbReference>
<dbReference type="AlphaFoldDB" id="A0A6A6JI29"/>
<accession>A0A6A6JI29</accession>
<feature type="region of interest" description="Disordered" evidence="1">
    <location>
        <begin position="645"/>
        <end position="676"/>
    </location>
</feature>
<dbReference type="InterPro" id="IPR046351">
    <property type="entry name" value="UTP4"/>
</dbReference>
<evidence type="ECO:0000313" key="2">
    <source>
        <dbReference type="EMBL" id="KAF2275885.1"/>
    </source>
</evidence>
<dbReference type="GeneID" id="54556119"/>
<dbReference type="InterPro" id="IPR015943">
    <property type="entry name" value="WD40/YVTN_repeat-like_dom_sf"/>
</dbReference>
<evidence type="ECO:0000256" key="1">
    <source>
        <dbReference type="SAM" id="MobiDB-lite"/>
    </source>
</evidence>
<dbReference type="GO" id="GO:0034455">
    <property type="term" value="C:t-UTP complex"/>
    <property type="evidence" value="ECO:0007669"/>
    <property type="project" value="TreeGrafter"/>
</dbReference>
<dbReference type="InterPro" id="IPR001680">
    <property type="entry name" value="WD40_rpt"/>
</dbReference>
<dbReference type="SMART" id="SM00320">
    <property type="entry name" value="WD40"/>
    <property type="match status" value="6"/>
</dbReference>
<organism evidence="2 3">
    <name type="scientific">Westerdykella ornata</name>
    <dbReference type="NCBI Taxonomy" id="318751"/>
    <lineage>
        <taxon>Eukaryota</taxon>
        <taxon>Fungi</taxon>
        <taxon>Dikarya</taxon>
        <taxon>Ascomycota</taxon>
        <taxon>Pezizomycotina</taxon>
        <taxon>Dothideomycetes</taxon>
        <taxon>Pleosporomycetidae</taxon>
        <taxon>Pleosporales</taxon>
        <taxon>Sporormiaceae</taxon>
        <taxon>Westerdykella</taxon>
    </lineage>
</organism>
<reference evidence="2" key="1">
    <citation type="journal article" date="2020" name="Stud. Mycol.">
        <title>101 Dothideomycetes genomes: a test case for predicting lifestyles and emergence of pathogens.</title>
        <authorList>
            <person name="Haridas S."/>
            <person name="Albert R."/>
            <person name="Binder M."/>
            <person name="Bloem J."/>
            <person name="Labutti K."/>
            <person name="Salamov A."/>
            <person name="Andreopoulos B."/>
            <person name="Baker S."/>
            <person name="Barry K."/>
            <person name="Bills G."/>
            <person name="Bluhm B."/>
            <person name="Cannon C."/>
            <person name="Castanera R."/>
            <person name="Culley D."/>
            <person name="Daum C."/>
            <person name="Ezra D."/>
            <person name="Gonzalez J."/>
            <person name="Henrissat B."/>
            <person name="Kuo A."/>
            <person name="Liang C."/>
            <person name="Lipzen A."/>
            <person name="Lutzoni F."/>
            <person name="Magnuson J."/>
            <person name="Mondo S."/>
            <person name="Nolan M."/>
            <person name="Ohm R."/>
            <person name="Pangilinan J."/>
            <person name="Park H.-J."/>
            <person name="Ramirez L."/>
            <person name="Alfaro M."/>
            <person name="Sun H."/>
            <person name="Tritt A."/>
            <person name="Yoshinaga Y."/>
            <person name="Zwiers L.-H."/>
            <person name="Turgeon B."/>
            <person name="Goodwin S."/>
            <person name="Spatafora J."/>
            <person name="Crous P."/>
            <person name="Grigoriev I."/>
        </authorList>
    </citation>
    <scope>NUCLEOTIDE SEQUENCE</scope>
    <source>
        <strain evidence="2">CBS 379.55</strain>
    </source>
</reference>
<feature type="compositionally biased region" description="Acidic residues" evidence="1">
    <location>
        <begin position="876"/>
        <end position="886"/>
    </location>
</feature>
<feature type="compositionally biased region" description="Acidic residues" evidence="1">
    <location>
        <begin position="599"/>
        <end position="608"/>
    </location>
</feature>
<dbReference type="Pfam" id="PF00400">
    <property type="entry name" value="WD40"/>
    <property type="match status" value="1"/>
</dbReference>
<feature type="compositionally biased region" description="Basic residues" evidence="1">
    <location>
        <begin position="662"/>
        <end position="671"/>
    </location>
</feature>